<reference evidence="3" key="1">
    <citation type="submission" date="2023-07" db="EMBL/GenBank/DDBJ databases">
        <title>draft genome sequence of fig (Ficus carica).</title>
        <authorList>
            <person name="Takahashi T."/>
            <person name="Nishimura K."/>
        </authorList>
    </citation>
    <scope>NUCLEOTIDE SEQUENCE</scope>
</reference>
<evidence type="ECO:0000313" key="4">
    <source>
        <dbReference type="Proteomes" id="UP001187192"/>
    </source>
</evidence>
<dbReference type="EMBL" id="BTGU01000044">
    <property type="protein sequence ID" value="GMN53060.1"/>
    <property type="molecule type" value="Genomic_DNA"/>
</dbReference>
<keyword evidence="2" id="KW-1133">Transmembrane helix</keyword>
<feature type="compositionally biased region" description="Basic and acidic residues" evidence="1">
    <location>
        <begin position="113"/>
        <end position="122"/>
    </location>
</feature>
<feature type="compositionally biased region" description="Pro residues" evidence="1">
    <location>
        <begin position="437"/>
        <end position="451"/>
    </location>
</feature>
<evidence type="ECO:0000256" key="1">
    <source>
        <dbReference type="SAM" id="MobiDB-lite"/>
    </source>
</evidence>
<feature type="compositionally biased region" description="Acidic residues" evidence="1">
    <location>
        <begin position="77"/>
        <end position="87"/>
    </location>
</feature>
<keyword evidence="2" id="KW-0472">Membrane</keyword>
<keyword evidence="2" id="KW-0812">Transmembrane</keyword>
<feature type="compositionally biased region" description="Basic and acidic residues" evidence="1">
    <location>
        <begin position="246"/>
        <end position="270"/>
    </location>
</feature>
<proteinExistence type="predicted"/>
<gene>
    <name evidence="3" type="ORF">TIFTF001_022208</name>
</gene>
<protein>
    <submittedName>
        <fullName evidence="3">Uncharacterized protein</fullName>
    </submittedName>
</protein>
<feature type="region of interest" description="Disordered" evidence="1">
    <location>
        <begin position="76"/>
        <end position="148"/>
    </location>
</feature>
<feature type="region of interest" description="Disordered" evidence="1">
    <location>
        <begin position="181"/>
        <end position="474"/>
    </location>
</feature>
<dbReference type="AlphaFoldDB" id="A0AA88AIW4"/>
<dbReference type="PANTHER" id="PTHR33098:SF71">
    <property type="entry name" value="HYDROXYPROLINE-RICH GLYCOPROTEIN FAMILY PROTEIN"/>
    <property type="match status" value="1"/>
</dbReference>
<feature type="compositionally biased region" description="Basic and acidic residues" evidence="1">
    <location>
        <begin position="182"/>
        <end position="203"/>
    </location>
</feature>
<accession>A0AA88AIW4</accession>
<feature type="compositionally biased region" description="Basic residues" evidence="1">
    <location>
        <begin position="369"/>
        <end position="380"/>
    </location>
</feature>
<evidence type="ECO:0000256" key="2">
    <source>
        <dbReference type="SAM" id="Phobius"/>
    </source>
</evidence>
<sequence>MPPHRRSSPPVLTPPILIILLPIVTFLFLLFALPPFLTFTSHIFRPIAVKKSWDLLNIFLVLFASLCGVFARRNDDESPNNDVDSDVVPDVSRAGGGGEESEPVNPQRWFGYSDDRRSDRIFDSIGRTPENGGLRRLRRSSSSYPDLRQESLWETRDEQRFQFRFFDDFDINKYRATASLDHQPREARARRREGDDGEAKEIPVDTFVVRPTPPPKSPSPSPVTPPPPPPPPPAQRQKPRRTYRTVGERKEKVEKQDDQHNDVDHFEKVRSPPPTPPPPPPRPPPSPARIRLEQKKLERRKSNVKKEIAMAFTSLYNQRKRKKKQKIGSSGDHDSPTSSPPEQTRFPPPSPPPPPPPLPPPPSSVFHNLFKKGSKIKRIHTVPPPPPPPPISSSSPPPSSRSSKHKNRSMPPPAPPTPPPISSSSSTRPSKHKNRSTPPPAPPTPPPPPAPERSRRASTPTSGGRPPLPARSVNYFEENVNSGSQSPLIPMPPPPPPPPFKMTGFNFVVRGDYVRLRSAQSSRCSSPELDDVDRSSTKVVSETVNVMDGGDGVVAGAVTCPSPDVNIKADTFIARLYDGWRLEKINSLREKQRT</sequence>
<feature type="compositionally biased region" description="Pro residues" evidence="1">
    <location>
        <begin position="211"/>
        <end position="234"/>
    </location>
</feature>
<dbReference type="PANTHER" id="PTHR33098">
    <property type="entry name" value="COTTON FIBER (DUF761)"/>
    <property type="match status" value="1"/>
</dbReference>
<keyword evidence="4" id="KW-1185">Reference proteome</keyword>
<feature type="compositionally biased region" description="Basic and acidic residues" evidence="1">
    <location>
        <begin position="290"/>
        <end position="308"/>
    </location>
</feature>
<name>A0AA88AIW4_FICCA</name>
<feature type="transmembrane region" description="Helical" evidence="2">
    <location>
        <begin position="53"/>
        <end position="71"/>
    </location>
</feature>
<feature type="compositionally biased region" description="Pro residues" evidence="1">
    <location>
        <begin position="271"/>
        <end position="287"/>
    </location>
</feature>
<feature type="compositionally biased region" description="Pro residues" evidence="1">
    <location>
        <begin position="410"/>
        <end position="421"/>
    </location>
</feature>
<dbReference type="PRINTS" id="PR01217">
    <property type="entry name" value="PRICHEXTENSN"/>
</dbReference>
<feature type="compositionally biased region" description="Pro residues" evidence="1">
    <location>
        <begin position="382"/>
        <end position="399"/>
    </location>
</feature>
<dbReference type="Proteomes" id="UP001187192">
    <property type="component" value="Unassembled WGS sequence"/>
</dbReference>
<feature type="compositionally biased region" description="Pro residues" evidence="1">
    <location>
        <begin position="346"/>
        <end position="363"/>
    </location>
</feature>
<evidence type="ECO:0000313" key="3">
    <source>
        <dbReference type="EMBL" id="GMN53060.1"/>
    </source>
</evidence>
<feature type="transmembrane region" description="Helical" evidence="2">
    <location>
        <begin position="12"/>
        <end position="33"/>
    </location>
</feature>
<organism evidence="3 4">
    <name type="scientific">Ficus carica</name>
    <name type="common">Common fig</name>
    <dbReference type="NCBI Taxonomy" id="3494"/>
    <lineage>
        <taxon>Eukaryota</taxon>
        <taxon>Viridiplantae</taxon>
        <taxon>Streptophyta</taxon>
        <taxon>Embryophyta</taxon>
        <taxon>Tracheophyta</taxon>
        <taxon>Spermatophyta</taxon>
        <taxon>Magnoliopsida</taxon>
        <taxon>eudicotyledons</taxon>
        <taxon>Gunneridae</taxon>
        <taxon>Pentapetalae</taxon>
        <taxon>rosids</taxon>
        <taxon>fabids</taxon>
        <taxon>Rosales</taxon>
        <taxon>Moraceae</taxon>
        <taxon>Ficeae</taxon>
        <taxon>Ficus</taxon>
    </lineage>
</organism>
<comment type="caution">
    <text evidence="3">The sequence shown here is derived from an EMBL/GenBank/DDBJ whole genome shotgun (WGS) entry which is preliminary data.</text>
</comment>